<keyword evidence="3" id="KW-1185">Reference proteome</keyword>
<reference evidence="2 3" key="1">
    <citation type="journal article" date="2014" name="Int. J. Syst. Evol. Microbiol.">
        <title>Listeria floridensis sp. nov., Listeria aquatica sp. nov., Listeria cornellensis sp. nov., Listeria riparia sp. nov. and Listeria grandensis sp. nov., from agricultural and natural environments.</title>
        <authorList>
            <person name="den Bakker H.C."/>
            <person name="Warchocki S."/>
            <person name="Wright E.M."/>
            <person name="Allred A.F."/>
            <person name="Ahlstrom C."/>
            <person name="Manuel C.S."/>
            <person name="Stasiewicz M.J."/>
            <person name="Burrell A."/>
            <person name="Roof S."/>
            <person name="Strawn L."/>
            <person name="Fortes E.D."/>
            <person name="Nightingale K.K."/>
            <person name="Kephart D."/>
            <person name="Wiedmann M."/>
        </authorList>
    </citation>
    <scope>NUCLEOTIDE SEQUENCE [LARGE SCALE GENOMIC DNA]</scope>
    <source>
        <strain evidence="2 3">FSL S10-1187</strain>
    </source>
</reference>
<proteinExistence type="predicted"/>
<dbReference type="EMBL" id="AODF01000029">
    <property type="protein sequence ID" value="EUJ28196.1"/>
    <property type="molecule type" value="Genomic_DNA"/>
</dbReference>
<dbReference type="Proteomes" id="UP000019249">
    <property type="component" value="Unassembled WGS sequence"/>
</dbReference>
<name>A0ABP3AVK2_9LIST</name>
<protein>
    <recommendedName>
        <fullName evidence="4">DUF3606 domain-containing protein</fullName>
    </recommendedName>
</protein>
<organism evidence="2 3">
    <name type="scientific">Listeria floridensis FSL S10-1187</name>
    <dbReference type="NCBI Taxonomy" id="1265817"/>
    <lineage>
        <taxon>Bacteria</taxon>
        <taxon>Bacillati</taxon>
        <taxon>Bacillota</taxon>
        <taxon>Bacilli</taxon>
        <taxon>Bacillales</taxon>
        <taxon>Listeriaceae</taxon>
        <taxon>Listeria</taxon>
    </lineage>
</organism>
<accession>A0ABP3AVK2</accession>
<comment type="caution">
    <text evidence="2">The sequence shown here is derived from an EMBL/GenBank/DDBJ whole genome shotgun (WGS) entry which is preliminary data.</text>
</comment>
<evidence type="ECO:0000313" key="2">
    <source>
        <dbReference type="EMBL" id="EUJ28196.1"/>
    </source>
</evidence>
<sequence>MKKSTSTAQRLAADRWDNKNPGNRNHRVAKSTAKRFITKMASSEELAQVKIWVKEREAADDASK</sequence>
<evidence type="ECO:0000313" key="3">
    <source>
        <dbReference type="Proteomes" id="UP000019249"/>
    </source>
</evidence>
<feature type="region of interest" description="Disordered" evidence="1">
    <location>
        <begin position="1"/>
        <end position="30"/>
    </location>
</feature>
<evidence type="ECO:0008006" key="4">
    <source>
        <dbReference type="Google" id="ProtNLM"/>
    </source>
</evidence>
<gene>
    <name evidence="2" type="ORF">MFLO_12396</name>
</gene>
<dbReference type="RefSeq" id="WP_036098017.1">
    <property type="nucleotide sequence ID" value="NZ_AODF01000029.1"/>
</dbReference>
<evidence type="ECO:0000256" key="1">
    <source>
        <dbReference type="SAM" id="MobiDB-lite"/>
    </source>
</evidence>